<name>W1J870_9GAMM</name>
<protein>
    <submittedName>
        <fullName evidence="1">Uncharacterized protein</fullName>
    </submittedName>
</protein>
<evidence type="ECO:0000313" key="1">
    <source>
        <dbReference type="EMBL" id="CDL86932.1"/>
    </source>
</evidence>
<comment type="caution">
    <text evidence="1">The sequence shown here is derived from an EMBL/GenBank/DDBJ whole genome shotgun (WGS) entry which is preliminary data.</text>
</comment>
<sequence length="259" mass="27958">MEYELIEGTFAGTQEHPIDDPILDKAVAALEGASIKFSLDVINDANVRQSYTSNIKRVVSEVKDMVSTKKISVKEAAEFCYEMRNKIMTEHRKFTSAQGLAFAERHKKAPPSFEKLIDKYSQKKFGKVFGSLTPDQKSAIYYEIIEASARDNPKFTTANKRLKIIGKVGVIFTAVLATHEIINAENKPKEAIKQGIQIGGGAAGGALAGASVSLVCGPGAPVCAVVLMLVGSAAGAIVGSVVVDTFDEEIEEFTRWAIN</sequence>
<dbReference type="EMBL" id="CBXE010000476">
    <property type="protein sequence ID" value="CDL86932.1"/>
    <property type="molecule type" value="Genomic_DNA"/>
</dbReference>
<proteinExistence type="predicted"/>
<reference evidence="1 2" key="1">
    <citation type="submission" date="2013-11" db="EMBL/GenBank/DDBJ databases">
        <title>Draft genome sequence and annotation of the entomopathogenic bacterium, Xenorhabdus cabanillasi strain JM26.</title>
        <authorList>
            <person name="Gualtieri M."/>
            <person name="Ogier J.C."/>
            <person name="Pages S."/>
            <person name="Givaudan A."/>
            <person name="Gaudriault S."/>
        </authorList>
    </citation>
    <scope>NUCLEOTIDE SEQUENCE [LARGE SCALE GENOMIC DNA]</scope>
    <source>
        <strain evidence="1 2">JM26</strain>
    </source>
</reference>
<organism evidence="1 2">
    <name type="scientific">Xenorhabdus cabanillasii JM26</name>
    <dbReference type="NCBI Taxonomy" id="1427517"/>
    <lineage>
        <taxon>Bacteria</taxon>
        <taxon>Pseudomonadati</taxon>
        <taxon>Pseudomonadota</taxon>
        <taxon>Gammaproteobacteria</taxon>
        <taxon>Enterobacterales</taxon>
        <taxon>Morganellaceae</taxon>
        <taxon>Xenorhabdus</taxon>
    </lineage>
</organism>
<dbReference type="AlphaFoldDB" id="W1J870"/>
<dbReference type="Proteomes" id="UP000019197">
    <property type="component" value="Unassembled WGS sequence"/>
</dbReference>
<dbReference type="OrthoDB" id="6713493at2"/>
<gene>
    <name evidence="1" type="ORF">XCR1_800027</name>
</gene>
<accession>W1J870</accession>
<evidence type="ECO:0000313" key="2">
    <source>
        <dbReference type="Proteomes" id="UP000019197"/>
    </source>
</evidence>
<dbReference type="RefSeq" id="WP_051502612.1">
    <property type="nucleotide sequence ID" value="NZ_CAWLVK010000476.1"/>
</dbReference>